<dbReference type="SUPFAM" id="SSF81624">
    <property type="entry name" value="N-terminal domain of MutM-like DNA repair proteins"/>
    <property type="match status" value="1"/>
</dbReference>
<dbReference type="PROSITE" id="PS51068">
    <property type="entry name" value="FPG_CAT"/>
    <property type="match status" value="1"/>
</dbReference>
<dbReference type="SMART" id="SM00898">
    <property type="entry name" value="Fapy_DNA_glyco"/>
    <property type="match status" value="1"/>
</dbReference>
<proteinExistence type="predicted"/>
<accession>A0ABP0XK90</accession>
<evidence type="ECO:0000313" key="3">
    <source>
        <dbReference type="Proteomes" id="UP001497444"/>
    </source>
</evidence>
<dbReference type="EMBL" id="OZ020103">
    <property type="protein sequence ID" value="CAK9278005.1"/>
    <property type="molecule type" value="Genomic_DNA"/>
</dbReference>
<dbReference type="Gene3D" id="3.20.190.10">
    <property type="entry name" value="MutM-like, N-terminal"/>
    <property type="match status" value="1"/>
</dbReference>
<sequence length="207" mass="23395">MMMMIFFPIAETFVVVQNSSTSDLVHERHGCRSRRRNRRKREEAMVEGPGVHRVALVHRRMLQGRVFQATSPSGRFVDGAAAINGRVLSHIEAHGKNIFYFFTPKKVKEEEGVLEKLGLDAVVVHIHFGMSGSFRTFPYPGPEPREATRLQLENKKEGLVAHLSATLCVHGDLELYRSRIAKLGLDPLRQDADKEVVWLSMQANPIP</sequence>
<dbReference type="PANTHER" id="PTHR42697:SF1">
    <property type="entry name" value="ENDONUCLEASE 8"/>
    <property type="match status" value="1"/>
</dbReference>
<dbReference type="Pfam" id="PF01149">
    <property type="entry name" value="Fapy_DNA_glyco"/>
    <property type="match status" value="1"/>
</dbReference>
<dbReference type="PANTHER" id="PTHR42697">
    <property type="entry name" value="ENDONUCLEASE 8"/>
    <property type="match status" value="1"/>
</dbReference>
<protein>
    <recommendedName>
        <fullName evidence="1">Formamidopyrimidine-DNA glycosylase catalytic domain-containing protein</fullName>
    </recommendedName>
</protein>
<evidence type="ECO:0000313" key="2">
    <source>
        <dbReference type="EMBL" id="CAK9278005.1"/>
    </source>
</evidence>
<evidence type="ECO:0000259" key="1">
    <source>
        <dbReference type="PROSITE" id="PS51068"/>
    </source>
</evidence>
<feature type="domain" description="Formamidopyrimidine-DNA glycosylase catalytic" evidence="1">
    <location>
        <begin position="46"/>
        <end position="158"/>
    </location>
</feature>
<organism evidence="2 3">
    <name type="scientific">Sphagnum jensenii</name>
    <dbReference type="NCBI Taxonomy" id="128206"/>
    <lineage>
        <taxon>Eukaryota</taxon>
        <taxon>Viridiplantae</taxon>
        <taxon>Streptophyta</taxon>
        <taxon>Embryophyta</taxon>
        <taxon>Bryophyta</taxon>
        <taxon>Sphagnophytina</taxon>
        <taxon>Sphagnopsida</taxon>
        <taxon>Sphagnales</taxon>
        <taxon>Sphagnaceae</taxon>
        <taxon>Sphagnum</taxon>
    </lineage>
</organism>
<dbReference type="InterPro" id="IPR012319">
    <property type="entry name" value="FPG_cat"/>
</dbReference>
<dbReference type="Proteomes" id="UP001497444">
    <property type="component" value="Chromosome 8"/>
</dbReference>
<keyword evidence="3" id="KW-1185">Reference proteome</keyword>
<dbReference type="InterPro" id="IPR035937">
    <property type="entry name" value="FPG_N"/>
</dbReference>
<gene>
    <name evidence="2" type="ORF">CSSPJE1EN1_LOCUS23483</name>
</gene>
<reference evidence="2" key="1">
    <citation type="submission" date="2024-02" db="EMBL/GenBank/DDBJ databases">
        <authorList>
            <consortium name="ELIXIR-Norway"/>
            <consortium name="Elixir Norway"/>
        </authorList>
    </citation>
    <scope>NUCLEOTIDE SEQUENCE</scope>
</reference>
<name>A0ABP0XK90_9BRYO</name>